<dbReference type="Pfam" id="PF02721">
    <property type="entry name" value="DUF223"/>
    <property type="match status" value="1"/>
</dbReference>
<protein>
    <submittedName>
        <fullName evidence="5">DUF223 domain-containing protein</fullName>
    </submittedName>
</protein>
<dbReference type="EMBL" id="JAUIZM010000005">
    <property type="protein sequence ID" value="KAK1382872.1"/>
    <property type="molecule type" value="Genomic_DNA"/>
</dbReference>
<dbReference type="EMBL" id="JAUIZM010000008">
    <property type="protein sequence ID" value="KAK1370883.1"/>
    <property type="molecule type" value="Genomic_DNA"/>
</dbReference>
<evidence type="ECO:0000259" key="3">
    <source>
        <dbReference type="Pfam" id="PF08646"/>
    </source>
</evidence>
<evidence type="ECO:0000313" key="5">
    <source>
        <dbReference type="EMBL" id="KAK1382872.1"/>
    </source>
</evidence>
<evidence type="ECO:0000313" key="4">
    <source>
        <dbReference type="EMBL" id="KAK1370883.1"/>
    </source>
</evidence>
<feature type="domain" description="Replication factor A C-terminal" evidence="3">
    <location>
        <begin position="282"/>
        <end position="401"/>
    </location>
</feature>
<organism evidence="5 6">
    <name type="scientific">Heracleum sosnowskyi</name>
    <dbReference type="NCBI Taxonomy" id="360622"/>
    <lineage>
        <taxon>Eukaryota</taxon>
        <taxon>Viridiplantae</taxon>
        <taxon>Streptophyta</taxon>
        <taxon>Embryophyta</taxon>
        <taxon>Tracheophyta</taxon>
        <taxon>Spermatophyta</taxon>
        <taxon>Magnoliopsida</taxon>
        <taxon>eudicotyledons</taxon>
        <taxon>Gunneridae</taxon>
        <taxon>Pentapetalae</taxon>
        <taxon>asterids</taxon>
        <taxon>campanulids</taxon>
        <taxon>Apiales</taxon>
        <taxon>Apiaceae</taxon>
        <taxon>Apioideae</taxon>
        <taxon>apioid superclade</taxon>
        <taxon>Tordylieae</taxon>
        <taxon>Tordyliinae</taxon>
        <taxon>Heracleum</taxon>
    </lineage>
</organism>
<dbReference type="InterPro" id="IPR003871">
    <property type="entry name" value="RFA1B/D_OB_1st"/>
</dbReference>
<reference evidence="5" key="2">
    <citation type="submission" date="2023-05" db="EMBL/GenBank/DDBJ databases">
        <authorList>
            <person name="Schelkunov M.I."/>
        </authorList>
    </citation>
    <scope>NUCLEOTIDE SEQUENCE</scope>
    <source>
        <strain evidence="5">Hsosn_3</strain>
        <tissue evidence="5">Leaf</tissue>
    </source>
</reference>
<accession>A0AAD8IE95</accession>
<keyword evidence="6" id="KW-1185">Reference proteome</keyword>
<dbReference type="InterPro" id="IPR013955">
    <property type="entry name" value="Rep_factor-A_C"/>
</dbReference>
<evidence type="ECO:0000256" key="1">
    <source>
        <dbReference type="SAM" id="MobiDB-lite"/>
    </source>
</evidence>
<dbReference type="InterPro" id="IPR012340">
    <property type="entry name" value="NA-bd_OB-fold"/>
</dbReference>
<gene>
    <name evidence="5" type="ORF">POM88_020607</name>
    <name evidence="4" type="ORF">POM88_036975</name>
</gene>
<feature type="region of interest" description="Disordered" evidence="1">
    <location>
        <begin position="437"/>
        <end position="472"/>
    </location>
</feature>
<dbReference type="Proteomes" id="UP001237642">
    <property type="component" value="Unassembled WGS sequence"/>
</dbReference>
<dbReference type="CDD" id="cd04481">
    <property type="entry name" value="RPA1_DBD_B_like"/>
    <property type="match status" value="1"/>
</dbReference>
<feature type="compositionally biased region" description="Polar residues" evidence="1">
    <location>
        <begin position="437"/>
        <end position="459"/>
    </location>
</feature>
<sequence length="497" mass="58081">MELNKYDRLNNIDTSSYDWKCRVRLQNFWKGIKRETQEYYGLNMIFIDDSNARIHAFASSKYCGDLPEKLVEGGIYILSNFKVKDYLGDEIYRPVRNPKHIYFTPHTKLEKDENGGLEIEDYAFDLFHMEDIEKLADDNRFLIDMVGKVQNLQEVIKTTKNEHEITRLKFDISDGRFRIKVTLFDNFATMVQEEFRKSGEKDIFVVVASARVGRYEGAPNLTNYPATRIYIEPNHYSVKDLKEKFKESIASEVATDEDIITSKMLTVKEIRKLTAEFANKRFQCQVMVKKIDEKASWYYARCTDCEIEIFRKDGIFKCTKCPRSFPYPDKRFRVYAICSDNTGSMVILFPDSEVARITDTTVFDIHSDCLEEEDEEKFPQVLRILMNHKYKITVEIKEENVLKGSTIYEAIEMVESMEETDSFDPNNTTIMEEQPNSDIQGIEGNNNLTPNTGNSSNTKTRTRKVVEPIKYDPKDDREIQPFKLVKKEEVISKHSKF</sequence>
<dbReference type="AlphaFoldDB" id="A0AAD8IE95"/>
<dbReference type="PANTHER" id="PTHR47165">
    <property type="entry name" value="OS03G0429900 PROTEIN"/>
    <property type="match status" value="1"/>
</dbReference>
<evidence type="ECO:0000259" key="2">
    <source>
        <dbReference type="Pfam" id="PF02721"/>
    </source>
</evidence>
<dbReference type="Pfam" id="PF08646">
    <property type="entry name" value="Rep_fac-A_C"/>
    <property type="match status" value="1"/>
</dbReference>
<dbReference type="PANTHER" id="PTHR47165:SF4">
    <property type="entry name" value="OS03G0429900 PROTEIN"/>
    <property type="match status" value="1"/>
</dbReference>
<evidence type="ECO:0000313" key="6">
    <source>
        <dbReference type="Proteomes" id="UP001237642"/>
    </source>
</evidence>
<name>A0AAD8IE95_9APIA</name>
<proteinExistence type="predicted"/>
<comment type="caution">
    <text evidence="5">The sequence shown here is derived from an EMBL/GenBank/DDBJ whole genome shotgun (WGS) entry which is preliminary data.</text>
</comment>
<reference evidence="5" key="1">
    <citation type="submission" date="2023-02" db="EMBL/GenBank/DDBJ databases">
        <title>Genome of toxic invasive species Heracleum sosnowskyi carries increased number of genes despite the absence of recent whole-genome duplications.</title>
        <authorList>
            <person name="Schelkunov M."/>
            <person name="Shtratnikova V."/>
            <person name="Makarenko M."/>
            <person name="Klepikova A."/>
            <person name="Omelchenko D."/>
            <person name="Novikova G."/>
            <person name="Obukhova E."/>
            <person name="Bogdanov V."/>
            <person name="Penin A."/>
            <person name="Logacheva M."/>
        </authorList>
    </citation>
    <scope>NUCLEOTIDE SEQUENCE</scope>
    <source>
        <strain evidence="5">Hsosn_3</strain>
        <tissue evidence="5">Leaf</tissue>
    </source>
</reference>
<dbReference type="Gene3D" id="2.40.50.140">
    <property type="entry name" value="Nucleic acid-binding proteins"/>
    <property type="match status" value="3"/>
</dbReference>
<dbReference type="SUPFAM" id="SSF50249">
    <property type="entry name" value="Nucleic acid-binding proteins"/>
    <property type="match status" value="3"/>
</dbReference>
<feature type="domain" description="Replication protein A 70 kDa DNA-binding subunit B/D first OB fold" evidence="2">
    <location>
        <begin position="5"/>
        <end position="111"/>
    </location>
</feature>